<protein>
    <submittedName>
        <fullName evidence="2">Uncharacterized protein</fullName>
    </submittedName>
</protein>
<sequence length="763" mass="83568">MWALCRRRSKINICSSQEDRNAGPAIRVTDVAMISSGMARSKRQIDTVTQIPRSDGAAGGRSEQELRERRFNSWSLGSEISDKQDGNDVRRGAGIFDAEKGFFTRNVTALHALAALRFGAEGQLLGEEEEDDDDDDDDDGMMAVVIIISTTEIITTMTSIGSTPSRVAELVDEVPGGLMFLEEQEPQQRLSESPEEISPRLPANAALALECRQGATAEANATGCSPQSLANIGCAAGARRTALRGASQVILTTKHSNAQNALAFIHLIVHMKMTVLRFDRLIGTRSSPDLKELSSQQDFPSCFAALQSYRLLWLSSAATALLTLVQGGGERIESFGTQAPLLAALSSRFQSRPSRFSGNFKLRKIGYEAAMKIEVRSILKQARTVLREEDERPEHEPQNLSIAACIRDEAPLSAVLVESCSLSCESSCARMHVNADSKGFVHRRDSCLARMEELAVQDLVNTGVEARYFFDKSSHSPPNSGNSDLAWRCCVEGGKGQGSENGGGPSVSGALGVSAQAAAFQFESASGQAFREEPTLLALSSHAQAKMIHIRPQAVLFSALTTMAELTDLMFAKAEPVFPRELPVAPRRRLSDLLSRVYTGFACPFRKKESKVHCGASDGTASTDTTASFLSEMPDTPRTDASFLSPRRSEMPETPRTDASFLSPKRRVTFDMIPEIIEIEVPELGLPCRAFSKGHHSCRSPLSRLMQKQRRRSFHKLFPEDKAWVQRLGFPEARPKAKSKAARSDAREIREAEQIWREVLGKA</sequence>
<evidence type="ECO:0000313" key="2">
    <source>
        <dbReference type="EMBL" id="OLP93006.1"/>
    </source>
</evidence>
<feature type="compositionally biased region" description="Low complexity" evidence="1">
    <location>
        <begin position="615"/>
        <end position="628"/>
    </location>
</feature>
<accession>A0A1Q9DCQ8</accession>
<dbReference type="Proteomes" id="UP000186817">
    <property type="component" value="Unassembled WGS sequence"/>
</dbReference>
<gene>
    <name evidence="2" type="ORF">AK812_SmicGene25116</name>
</gene>
<dbReference type="EMBL" id="LSRX01000597">
    <property type="protein sequence ID" value="OLP93006.1"/>
    <property type="molecule type" value="Genomic_DNA"/>
</dbReference>
<dbReference type="OrthoDB" id="432579at2759"/>
<evidence type="ECO:0000313" key="3">
    <source>
        <dbReference type="Proteomes" id="UP000186817"/>
    </source>
</evidence>
<name>A0A1Q9DCQ8_SYMMI</name>
<organism evidence="2 3">
    <name type="scientific">Symbiodinium microadriaticum</name>
    <name type="common">Dinoflagellate</name>
    <name type="synonym">Zooxanthella microadriatica</name>
    <dbReference type="NCBI Taxonomy" id="2951"/>
    <lineage>
        <taxon>Eukaryota</taxon>
        <taxon>Sar</taxon>
        <taxon>Alveolata</taxon>
        <taxon>Dinophyceae</taxon>
        <taxon>Suessiales</taxon>
        <taxon>Symbiodiniaceae</taxon>
        <taxon>Symbiodinium</taxon>
    </lineage>
</organism>
<dbReference type="AlphaFoldDB" id="A0A1Q9DCQ8"/>
<feature type="compositionally biased region" description="Basic and acidic residues" evidence="1">
    <location>
        <begin position="647"/>
        <end position="656"/>
    </location>
</feature>
<evidence type="ECO:0000256" key="1">
    <source>
        <dbReference type="SAM" id="MobiDB-lite"/>
    </source>
</evidence>
<comment type="caution">
    <text evidence="2">The sequence shown here is derived from an EMBL/GenBank/DDBJ whole genome shotgun (WGS) entry which is preliminary data.</text>
</comment>
<reference evidence="2 3" key="1">
    <citation type="submission" date="2016-02" db="EMBL/GenBank/DDBJ databases">
        <title>Genome analysis of coral dinoflagellate symbionts highlights evolutionary adaptations to a symbiotic lifestyle.</title>
        <authorList>
            <person name="Aranda M."/>
            <person name="Li Y."/>
            <person name="Liew Y.J."/>
            <person name="Baumgarten S."/>
            <person name="Simakov O."/>
            <person name="Wilson M."/>
            <person name="Piel J."/>
            <person name="Ashoor H."/>
            <person name="Bougouffa S."/>
            <person name="Bajic V.B."/>
            <person name="Ryu T."/>
            <person name="Ravasi T."/>
            <person name="Bayer T."/>
            <person name="Micklem G."/>
            <person name="Kim H."/>
            <person name="Bhak J."/>
            <person name="Lajeunesse T.C."/>
            <person name="Voolstra C.R."/>
        </authorList>
    </citation>
    <scope>NUCLEOTIDE SEQUENCE [LARGE SCALE GENOMIC DNA]</scope>
    <source>
        <strain evidence="2 3">CCMP2467</strain>
    </source>
</reference>
<proteinExistence type="predicted"/>
<keyword evidence="3" id="KW-1185">Reference proteome</keyword>
<feature type="region of interest" description="Disordered" evidence="1">
    <location>
        <begin position="614"/>
        <end position="659"/>
    </location>
</feature>